<keyword evidence="1" id="KW-0472">Membrane</keyword>
<name>A0ABY7ZT91_9ACTN</name>
<sequence length="63" mass="6664">MPLFTRLHVALSTHLAELRDESDRGDSPVPTAIIIGGLAVLAAAITVLATSRANLWMNSIPTP</sequence>
<evidence type="ECO:0000313" key="3">
    <source>
        <dbReference type="Proteomes" id="UP001219605"/>
    </source>
</evidence>
<feature type="transmembrane region" description="Helical" evidence="1">
    <location>
        <begin position="29"/>
        <end position="49"/>
    </location>
</feature>
<protein>
    <recommendedName>
        <fullName evidence="4">MYXO-CTERM domain-containing protein</fullName>
    </recommendedName>
</protein>
<proteinExistence type="predicted"/>
<accession>A0ABY7ZT91</accession>
<dbReference type="EMBL" id="CP118615">
    <property type="protein sequence ID" value="WDZ86222.1"/>
    <property type="molecule type" value="Genomic_DNA"/>
</dbReference>
<organism evidence="2 3">
    <name type="scientific">Micromonospora cathayae</name>
    <dbReference type="NCBI Taxonomy" id="3028804"/>
    <lineage>
        <taxon>Bacteria</taxon>
        <taxon>Bacillati</taxon>
        <taxon>Actinomycetota</taxon>
        <taxon>Actinomycetes</taxon>
        <taxon>Micromonosporales</taxon>
        <taxon>Micromonosporaceae</taxon>
        <taxon>Micromonospora</taxon>
    </lineage>
</organism>
<dbReference type="RefSeq" id="WP_275033020.1">
    <property type="nucleotide sequence ID" value="NZ_CP118615.1"/>
</dbReference>
<keyword evidence="3" id="KW-1185">Reference proteome</keyword>
<evidence type="ECO:0000313" key="2">
    <source>
        <dbReference type="EMBL" id="WDZ86222.1"/>
    </source>
</evidence>
<evidence type="ECO:0008006" key="4">
    <source>
        <dbReference type="Google" id="ProtNLM"/>
    </source>
</evidence>
<gene>
    <name evidence="2" type="ORF">PVK37_07355</name>
</gene>
<reference evidence="2 3" key="1">
    <citation type="submission" date="2023-02" db="EMBL/GenBank/DDBJ databases">
        <authorList>
            <person name="Mo P."/>
        </authorList>
    </citation>
    <scope>NUCLEOTIDE SEQUENCE [LARGE SCALE GENOMIC DNA]</scope>
    <source>
        <strain evidence="2 3">HUAS 3</strain>
    </source>
</reference>
<keyword evidence="1" id="KW-0812">Transmembrane</keyword>
<dbReference type="Proteomes" id="UP001219605">
    <property type="component" value="Chromosome"/>
</dbReference>
<evidence type="ECO:0000256" key="1">
    <source>
        <dbReference type="SAM" id="Phobius"/>
    </source>
</evidence>
<keyword evidence="1" id="KW-1133">Transmembrane helix</keyword>